<reference evidence="15 16" key="1">
    <citation type="submission" date="2016-04" db="EMBL/GenBank/DDBJ databases">
        <title>A degradative enzymes factory behind the ericoid mycorrhizal symbiosis.</title>
        <authorList>
            <consortium name="DOE Joint Genome Institute"/>
            <person name="Martino E."/>
            <person name="Morin E."/>
            <person name="Grelet G."/>
            <person name="Kuo A."/>
            <person name="Kohler A."/>
            <person name="Daghino S."/>
            <person name="Barry K."/>
            <person name="Choi C."/>
            <person name="Cichocki N."/>
            <person name="Clum A."/>
            <person name="Copeland A."/>
            <person name="Hainaut M."/>
            <person name="Haridas S."/>
            <person name="Labutti K."/>
            <person name="Lindquist E."/>
            <person name="Lipzen A."/>
            <person name="Khouja H.-R."/>
            <person name="Murat C."/>
            <person name="Ohm R."/>
            <person name="Olson A."/>
            <person name="Spatafora J."/>
            <person name="Veneault-Fourrey C."/>
            <person name="Henrissat B."/>
            <person name="Grigoriev I."/>
            <person name="Martin F."/>
            <person name="Perotto S."/>
        </authorList>
    </citation>
    <scope>NUCLEOTIDE SEQUENCE [LARGE SCALE GENOMIC DNA]</scope>
    <source>
        <strain evidence="15 16">F</strain>
    </source>
</reference>
<dbReference type="GO" id="GO:0016052">
    <property type="term" value="P:carbohydrate catabolic process"/>
    <property type="evidence" value="ECO:0007669"/>
    <property type="project" value="TreeGrafter"/>
</dbReference>
<organism evidence="15 16">
    <name type="scientific">Hyaloscypha variabilis (strain UAMH 11265 / GT02V1 / F)</name>
    <name type="common">Meliniomyces variabilis</name>
    <dbReference type="NCBI Taxonomy" id="1149755"/>
    <lineage>
        <taxon>Eukaryota</taxon>
        <taxon>Fungi</taxon>
        <taxon>Dikarya</taxon>
        <taxon>Ascomycota</taxon>
        <taxon>Pezizomycotina</taxon>
        <taxon>Leotiomycetes</taxon>
        <taxon>Helotiales</taxon>
        <taxon>Hyaloscyphaceae</taxon>
        <taxon>Hyaloscypha</taxon>
        <taxon>Hyaloscypha variabilis</taxon>
    </lineage>
</organism>
<comment type="similarity">
    <text evidence="3">Belongs to the glycosyl hydrolase 25 family.</text>
</comment>
<dbReference type="GO" id="GO:0005576">
    <property type="term" value="C:extracellular region"/>
    <property type="evidence" value="ECO:0007669"/>
    <property type="project" value="UniProtKB-SubCell"/>
</dbReference>
<evidence type="ECO:0000313" key="16">
    <source>
        <dbReference type="Proteomes" id="UP000235786"/>
    </source>
</evidence>
<evidence type="ECO:0000256" key="12">
    <source>
        <dbReference type="ARBA" id="ARBA00073159"/>
    </source>
</evidence>
<keyword evidence="16" id="KW-1185">Reference proteome</keyword>
<dbReference type="InterPro" id="IPR017853">
    <property type="entry name" value="GH"/>
</dbReference>
<evidence type="ECO:0000256" key="6">
    <source>
        <dbReference type="ARBA" id="ARBA00022529"/>
    </source>
</evidence>
<dbReference type="GO" id="GO:0009253">
    <property type="term" value="P:peptidoglycan catabolic process"/>
    <property type="evidence" value="ECO:0007669"/>
    <property type="project" value="InterPro"/>
</dbReference>
<evidence type="ECO:0000256" key="4">
    <source>
        <dbReference type="ARBA" id="ARBA00012732"/>
    </source>
</evidence>
<proteinExistence type="inferred from homology"/>
<dbReference type="GO" id="GO:0003796">
    <property type="term" value="F:lysozyme activity"/>
    <property type="evidence" value="ECO:0007669"/>
    <property type="project" value="UniProtKB-EC"/>
</dbReference>
<evidence type="ECO:0000313" key="15">
    <source>
        <dbReference type="EMBL" id="PMD46356.1"/>
    </source>
</evidence>
<evidence type="ECO:0000256" key="13">
    <source>
        <dbReference type="ARBA" id="ARBA00075474"/>
    </source>
</evidence>
<evidence type="ECO:0000256" key="9">
    <source>
        <dbReference type="ARBA" id="ARBA00023157"/>
    </source>
</evidence>
<comment type="catalytic activity">
    <reaction evidence="1">
        <text>Hydrolysis of (1-&gt;4)-beta-linkages between N-acetylmuramic acid and N-acetyl-D-glucosamine residues in a peptidoglycan and between N-acetyl-D-glucosamine residues in chitodextrins.</text>
        <dbReference type="EC" id="3.2.1.17"/>
    </reaction>
</comment>
<dbReference type="EC" id="3.2.1.17" evidence="4"/>
<dbReference type="OrthoDB" id="6590422at2759"/>
<dbReference type="Proteomes" id="UP000235786">
    <property type="component" value="Unassembled WGS sequence"/>
</dbReference>
<dbReference type="CDD" id="cd06412">
    <property type="entry name" value="GH25_CH-type"/>
    <property type="match status" value="1"/>
</dbReference>
<keyword evidence="5" id="KW-0964">Secreted</keyword>
<dbReference type="PANTHER" id="PTHR34135:SF2">
    <property type="entry name" value="LYSOZYME"/>
    <property type="match status" value="1"/>
</dbReference>
<dbReference type="EMBL" id="KZ613939">
    <property type="protein sequence ID" value="PMD46356.1"/>
    <property type="molecule type" value="Genomic_DNA"/>
</dbReference>
<dbReference type="FunFam" id="3.20.20.80:FF:000060">
    <property type="entry name" value="Lysozyme M1"/>
    <property type="match status" value="1"/>
</dbReference>
<evidence type="ECO:0000256" key="2">
    <source>
        <dbReference type="ARBA" id="ARBA00004613"/>
    </source>
</evidence>
<keyword evidence="14" id="KW-0732">Signal</keyword>
<evidence type="ECO:0000256" key="5">
    <source>
        <dbReference type="ARBA" id="ARBA00022525"/>
    </source>
</evidence>
<dbReference type="GO" id="GO:0031640">
    <property type="term" value="P:killing of cells of another organism"/>
    <property type="evidence" value="ECO:0007669"/>
    <property type="project" value="UniProtKB-KW"/>
</dbReference>
<keyword evidence="9" id="KW-1015">Disulfide bond</keyword>
<keyword evidence="6" id="KW-0929">Antimicrobial</keyword>
<evidence type="ECO:0000256" key="14">
    <source>
        <dbReference type="SAM" id="SignalP"/>
    </source>
</evidence>
<keyword evidence="8 15" id="KW-0378">Hydrolase</keyword>
<dbReference type="SMART" id="SM00641">
    <property type="entry name" value="Glyco_25"/>
    <property type="match status" value="1"/>
</dbReference>
<dbReference type="PANTHER" id="PTHR34135">
    <property type="entry name" value="LYSOZYME"/>
    <property type="match status" value="1"/>
</dbReference>
<dbReference type="Gene3D" id="3.20.20.80">
    <property type="entry name" value="Glycosidases"/>
    <property type="match status" value="1"/>
</dbReference>
<dbReference type="PROSITE" id="PS51904">
    <property type="entry name" value="GLYCOSYL_HYDROL_F25_2"/>
    <property type="match status" value="1"/>
</dbReference>
<evidence type="ECO:0000256" key="7">
    <source>
        <dbReference type="ARBA" id="ARBA00022638"/>
    </source>
</evidence>
<comment type="function">
    <text evidence="11">This enzyme has both lysozyme (acetylmuramidase) and diacetylmuramidase activities.</text>
</comment>
<accession>A0A2J6S6I6</accession>
<comment type="subcellular location">
    <subcellularLocation>
        <location evidence="2">Secreted</location>
    </subcellularLocation>
</comment>
<dbReference type="GO" id="GO:0016998">
    <property type="term" value="P:cell wall macromolecule catabolic process"/>
    <property type="evidence" value="ECO:0007669"/>
    <property type="project" value="InterPro"/>
</dbReference>
<dbReference type="Pfam" id="PF01183">
    <property type="entry name" value="Glyco_hydro_25"/>
    <property type="match status" value="1"/>
</dbReference>
<evidence type="ECO:0000256" key="10">
    <source>
        <dbReference type="ARBA" id="ARBA00023295"/>
    </source>
</evidence>
<dbReference type="AlphaFoldDB" id="A0A2J6S6I6"/>
<sequence length="233" mass="25155">MKYSTAIFASILGLTTAGPASLDKRSQPQGLDVSSWQGDVNWKQVKADGASFAIIKATEGTDYTSDFFAQQYNGAYNVGLIRGAYHFANPGKSSGTAQADYFVAHGGGWSADGKTLPGMIDLEANGSQECWGISESEMVTFIRDFGNAYHAKTTRYPMIYTTASWWDTCTGRNTGFGADYPLVLASWNSSPGAMPAGWSYESFWQFADSGKFPGDQDVWNGDEAGLQKMALGN</sequence>
<gene>
    <name evidence="15" type="ORF">L207DRAFT_450723</name>
</gene>
<evidence type="ECO:0000256" key="8">
    <source>
        <dbReference type="ARBA" id="ARBA00022801"/>
    </source>
</evidence>
<evidence type="ECO:0000256" key="1">
    <source>
        <dbReference type="ARBA" id="ARBA00000632"/>
    </source>
</evidence>
<keyword evidence="7" id="KW-0081">Bacteriolytic enzyme</keyword>
<name>A0A2J6S6I6_HYAVF</name>
<dbReference type="GO" id="GO:0042742">
    <property type="term" value="P:defense response to bacterium"/>
    <property type="evidence" value="ECO:0007669"/>
    <property type="project" value="UniProtKB-KW"/>
</dbReference>
<dbReference type="InterPro" id="IPR002053">
    <property type="entry name" value="Glyco_hydro_25"/>
</dbReference>
<evidence type="ECO:0000256" key="3">
    <source>
        <dbReference type="ARBA" id="ARBA00010646"/>
    </source>
</evidence>
<dbReference type="InterPro" id="IPR018077">
    <property type="entry name" value="Glyco_hydro_fam25_subgr"/>
</dbReference>
<protein>
    <recommendedName>
        <fullName evidence="12">N,O-diacetylmuramidase</fullName>
        <ecNumber evidence="4">3.2.1.17</ecNumber>
    </recommendedName>
    <alternativeName>
        <fullName evidence="13">Lysozyme CH</fullName>
    </alternativeName>
</protein>
<evidence type="ECO:0000256" key="11">
    <source>
        <dbReference type="ARBA" id="ARBA00055588"/>
    </source>
</evidence>
<feature type="chain" id="PRO_5014410353" description="N,O-diacetylmuramidase" evidence="14">
    <location>
        <begin position="18"/>
        <end position="233"/>
    </location>
</feature>
<keyword evidence="10" id="KW-0326">Glycosidase</keyword>
<feature type="signal peptide" evidence="14">
    <location>
        <begin position="1"/>
        <end position="17"/>
    </location>
</feature>
<dbReference type="SUPFAM" id="SSF51445">
    <property type="entry name" value="(Trans)glycosidases"/>
    <property type="match status" value="1"/>
</dbReference>